<evidence type="ECO:0000313" key="3">
    <source>
        <dbReference type="EMBL" id="SDG10660.1"/>
    </source>
</evidence>
<dbReference type="RefSeq" id="WP_093152046.1">
    <property type="nucleotide sequence ID" value="NZ_FNBW01000010.1"/>
</dbReference>
<dbReference type="Gene3D" id="3.40.190.10">
    <property type="entry name" value="Periplasmic binding protein-like II"/>
    <property type="match status" value="2"/>
</dbReference>
<dbReference type="Pfam" id="PF00497">
    <property type="entry name" value="SBP_bac_3"/>
    <property type="match status" value="1"/>
</dbReference>
<reference evidence="3 4" key="1">
    <citation type="submission" date="2016-10" db="EMBL/GenBank/DDBJ databases">
        <authorList>
            <person name="Varghese N."/>
            <person name="Submissions S."/>
        </authorList>
    </citation>
    <scope>NUCLEOTIDE SEQUENCE [LARGE SCALE GENOMIC DNA]</scope>
    <source>
        <strain evidence="3 4">DSM 18839</strain>
    </source>
</reference>
<dbReference type="SMART" id="SM00062">
    <property type="entry name" value="PBPb"/>
    <property type="match status" value="1"/>
</dbReference>
<dbReference type="InterPro" id="IPR001638">
    <property type="entry name" value="Solute-binding_3/MltF_N"/>
</dbReference>
<sequence>MTIDTDLSRPGVLRAGINLGNILLVTGTAADGDPEGVAPSLAGRIADHLGLTVELVPFASPGEVADALADDAWDIALIAEEPERAKTIAFVDAYVEIEATYMVPEASPLKTIADVDAAGVRIAVSDRSAYDLYLSRTLQKAELVRAKGLQGALDLYVTEKLDALAGLRPALKENAADLGGQRILDGRYTAVRQAVGTKPKNAALQAAIAAYLKTAKADGTIAGLLETFGVQEKLSVAGD</sequence>
<comment type="caution">
    <text evidence="3">The sequence shown here is derived from an EMBL/GenBank/DDBJ whole genome shotgun (WGS) entry which is preliminary data.</text>
</comment>
<proteinExistence type="predicted"/>
<keyword evidence="4" id="KW-1185">Reference proteome</keyword>
<dbReference type="EMBL" id="FNBW01000010">
    <property type="protein sequence ID" value="SDG10660.1"/>
    <property type="molecule type" value="Genomic_DNA"/>
</dbReference>
<dbReference type="Proteomes" id="UP000198615">
    <property type="component" value="Unassembled WGS sequence"/>
</dbReference>
<evidence type="ECO:0000256" key="1">
    <source>
        <dbReference type="ARBA" id="ARBA00022729"/>
    </source>
</evidence>
<name>A0A8G2EZ69_9PROT</name>
<dbReference type="AlphaFoldDB" id="A0A8G2EZ69"/>
<dbReference type="PANTHER" id="PTHR35936">
    <property type="entry name" value="MEMBRANE-BOUND LYTIC MUREIN TRANSGLYCOSYLASE F"/>
    <property type="match status" value="1"/>
</dbReference>
<protein>
    <submittedName>
        <fullName evidence="3">Polar amino acid transport system substrate-binding protein</fullName>
    </submittedName>
</protein>
<accession>A0A8G2EZ69</accession>
<keyword evidence="1" id="KW-0732">Signal</keyword>
<evidence type="ECO:0000313" key="4">
    <source>
        <dbReference type="Proteomes" id="UP000198615"/>
    </source>
</evidence>
<gene>
    <name evidence="3" type="ORF">SAMN05660686_03392</name>
</gene>
<feature type="domain" description="Solute-binding protein family 3/N-terminal" evidence="2">
    <location>
        <begin position="12"/>
        <end position="231"/>
    </location>
</feature>
<evidence type="ECO:0000259" key="2">
    <source>
        <dbReference type="SMART" id="SM00062"/>
    </source>
</evidence>
<dbReference type="PANTHER" id="PTHR35936:SF17">
    <property type="entry name" value="ARGININE-BINDING EXTRACELLULAR PROTEIN ARTP"/>
    <property type="match status" value="1"/>
</dbReference>
<organism evidence="3 4">
    <name type="scientific">Thalassobaculum litoreum DSM 18839</name>
    <dbReference type="NCBI Taxonomy" id="1123362"/>
    <lineage>
        <taxon>Bacteria</taxon>
        <taxon>Pseudomonadati</taxon>
        <taxon>Pseudomonadota</taxon>
        <taxon>Alphaproteobacteria</taxon>
        <taxon>Rhodospirillales</taxon>
        <taxon>Thalassobaculaceae</taxon>
        <taxon>Thalassobaculum</taxon>
    </lineage>
</organism>
<dbReference type="OrthoDB" id="6955767at2"/>
<dbReference type="SUPFAM" id="SSF53850">
    <property type="entry name" value="Periplasmic binding protein-like II"/>
    <property type="match status" value="1"/>
</dbReference>